<dbReference type="InterPro" id="IPR001789">
    <property type="entry name" value="Sig_transdc_resp-reg_receiver"/>
</dbReference>
<keyword evidence="5" id="KW-1185">Reference proteome</keyword>
<dbReference type="InterPro" id="IPR011006">
    <property type="entry name" value="CheY-like_superfamily"/>
</dbReference>
<dbReference type="Gene3D" id="2.40.50.1020">
    <property type="entry name" value="LytTr DNA-binding domain"/>
    <property type="match status" value="1"/>
</dbReference>
<dbReference type="InterPro" id="IPR007492">
    <property type="entry name" value="LytTR_DNA-bd_dom"/>
</dbReference>
<evidence type="ECO:0000259" key="2">
    <source>
        <dbReference type="PROSITE" id="PS50110"/>
    </source>
</evidence>
<dbReference type="PROSITE" id="PS50930">
    <property type="entry name" value="HTH_LYTTR"/>
    <property type="match status" value="1"/>
</dbReference>
<dbReference type="GO" id="GO:0003677">
    <property type="term" value="F:DNA binding"/>
    <property type="evidence" value="ECO:0007669"/>
    <property type="project" value="UniProtKB-KW"/>
</dbReference>
<feature type="domain" description="Response regulatory" evidence="2">
    <location>
        <begin position="4"/>
        <end position="117"/>
    </location>
</feature>
<dbReference type="Pfam" id="PF00072">
    <property type="entry name" value="Response_reg"/>
    <property type="match status" value="1"/>
</dbReference>
<evidence type="ECO:0000259" key="3">
    <source>
        <dbReference type="PROSITE" id="PS50930"/>
    </source>
</evidence>
<dbReference type="CDD" id="cd17536">
    <property type="entry name" value="REC_YesN-like"/>
    <property type="match status" value="1"/>
</dbReference>
<keyword evidence="4" id="KW-0238">DNA-binding</keyword>
<dbReference type="PROSITE" id="PS50110">
    <property type="entry name" value="RESPONSE_REGULATORY"/>
    <property type="match status" value="1"/>
</dbReference>
<dbReference type="Proteomes" id="UP001325680">
    <property type="component" value="Chromosome"/>
</dbReference>
<accession>A0ABZ0W412</accession>
<gene>
    <name evidence="4" type="ORF">U0035_20320</name>
</gene>
<evidence type="ECO:0000256" key="1">
    <source>
        <dbReference type="PROSITE-ProRule" id="PRU00169"/>
    </source>
</evidence>
<dbReference type="SMART" id="SM00448">
    <property type="entry name" value="REC"/>
    <property type="match status" value="1"/>
</dbReference>
<name>A0ABZ0W412_9BACT</name>
<proteinExistence type="predicted"/>
<dbReference type="InterPro" id="IPR046947">
    <property type="entry name" value="LytR-like"/>
</dbReference>
<reference evidence="4 5" key="1">
    <citation type="submission" date="2023-12" db="EMBL/GenBank/DDBJ databases">
        <title>Genome sequencing and assembly of bacterial species from a model synthetic community.</title>
        <authorList>
            <person name="Hogle S.L."/>
        </authorList>
    </citation>
    <scope>NUCLEOTIDE SEQUENCE [LARGE SCALE GENOMIC DNA]</scope>
    <source>
        <strain evidence="4 5">HAMBI_3031</strain>
    </source>
</reference>
<dbReference type="Gene3D" id="3.40.50.2300">
    <property type="match status" value="1"/>
</dbReference>
<sequence length="252" mass="29020">MKYKTIIVEDEIMSLEFLKTLVNEFCTELQIIGTASNVKDAVQLIDMHSPEIVFMDIEMQTGTGFDVLQEIKERNFHVIFTTAFDHYAIKAIKFSAIDYLLKPINLQELQESVSKAILALSQQQQESKIKLLIKNLERSGKEGFSVSLSTSEGIEYIKLSQIIRLEANGPYTTFFTKNQKKIMVSKNLKEYELLLSDHDFFRIHNSYIINLNEINRMTKADGGYVIMSDDAMIAISPRKKEQFVRLMSQRLV</sequence>
<evidence type="ECO:0000313" key="4">
    <source>
        <dbReference type="EMBL" id="WQD38015.1"/>
    </source>
</evidence>
<dbReference type="EMBL" id="CP139960">
    <property type="protein sequence ID" value="WQD38015.1"/>
    <property type="molecule type" value="Genomic_DNA"/>
</dbReference>
<dbReference type="PANTHER" id="PTHR37299">
    <property type="entry name" value="TRANSCRIPTIONAL REGULATOR-RELATED"/>
    <property type="match status" value="1"/>
</dbReference>
<dbReference type="PANTHER" id="PTHR37299:SF1">
    <property type="entry name" value="STAGE 0 SPORULATION PROTEIN A HOMOLOG"/>
    <property type="match status" value="1"/>
</dbReference>
<evidence type="ECO:0000313" key="5">
    <source>
        <dbReference type="Proteomes" id="UP001325680"/>
    </source>
</evidence>
<dbReference type="RefSeq" id="WP_114790769.1">
    <property type="nucleotide sequence ID" value="NZ_CP139960.1"/>
</dbReference>
<organism evidence="4 5">
    <name type="scientific">Niabella yanshanensis</name>
    <dbReference type="NCBI Taxonomy" id="577386"/>
    <lineage>
        <taxon>Bacteria</taxon>
        <taxon>Pseudomonadati</taxon>
        <taxon>Bacteroidota</taxon>
        <taxon>Chitinophagia</taxon>
        <taxon>Chitinophagales</taxon>
        <taxon>Chitinophagaceae</taxon>
        <taxon>Niabella</taxon>
    </lineage>
</organism>
<dbReference type="SUPFAM" id="SSF52172">
    <property type="entry name" value="CheY-like"/>
    <property type="match status" value="1"/>
</dbReference>
<feature type="domain" description="HTH LytTR-type" evidence="3">
    <location>
        <begin position="146"/>
        <end position="249"/>
    </location>
</feature>
<protein>
    <submittedName>
        <fullName evidence="4">LytTR family DNA-binding domain-containing protein</fullName>
    </submittedName>
</protein>
<feature type="modified residue" description="4-aspartylphosphate" evidence="1">
    <location>
        <position position="56"/>
    </location>
</feature>
<dbReference type="SMART" id="SM00850">
    <property type="entry name" value="LytTR"/>
    <property type="match status" value="1"/>
</dbReference>
<keyword evidence="1" id="KW-0597">Phosphoprotein</keyword>
<dbReference type="Pfam" id="PF04397">
    <property type="entry name" value="LytTR"/>
    <property type="match status" value="1"/>
</dbReference>